<evidence type="ECO:0000313" key="1">
    <source>
        <dbReference type="EMBL" id="RNL18819.1"/>
    </source>
</evidence>
<organism evidence="1 2">
    <name type="scientific">Slackia faecicanis</name>
    <dbReference type="NCBI Taxonomy" id="255723"/>
    <lineage>
        <taxon>Bacteria</taxon>
        <taxon>Bacillati</taxon>
        <taxon>Actinomycetota</taxon>
        <taxon>Coriobacteriia</taxon>
        <taxon>Eggerthellales</taxon>
        <taxon>Eggerthellaceae</taxon>
        <taxon>Slackia</taxon>
    </lineage>
</organism>
<proteinExistence type="predicted"/>
<dbReference type="Proteomes" id="UP000267368">
    <property type="component" value="Unassembled WGS sequence"/>
</dbReference>
<dbReference type="EMBL" id="QICB01000007">
    <property type="protein sequence ID" value="RNL18819.1"/>
    <property type="molecule type" value="Genomic_DNA"/>
</dbReference>
<evidence type="ECO:0008006" key="3">
    <source>
        <dbReference type="Google" id="ProtNLM"/>
    </source>
</evidence>
<name>A0A3N0AFF2_9ACTN</name>
<gene>
    <name evidence="1" type="ORF">DMP07_07640</name>
</gene>
<dbReference type="AlphaFoldDB" id="A0A3N0AFF2"/>
<accession>A0A3N0AFF2</accession>
<sequence length="78" mass="8564">MKSPTTVAARLYPDGLPGLLSMGQFEELMGISRPTALKIVKEFPDYLTPRGNTNLIGVGLYFLLSKDPSFSNGESEER</sequence>
<protein>
    <recommendedName>
        <fullName evidence="3">DNA-binding protein</fullName>
    </recommendedName>
</protein>
<reference evidence="2" key="1">
    <citation type="submission" date="2018-05" db="EMBL/GenBank/DDBJ databases">
        <title>Genome Sequencing of selected type strains of the family Eggerthellaceae.</title>
        <authorList>
            <person name="Danylec N."/>
            <person name="Stoll D.A."/>
            <person name="Doetsch A."/>
            <person name="Huch M."/>
        </authorList>
    </citation>
    <scope>NUCLEOTIDE SEQUENCE [LARGE SCALE GENOMIC DNA]</scope>
    <source>
        <strain evidence="2">DSM 17537</strain>
    </source>
</reference>
<dbReference type="RefSeq" id="WP_123198562.1">
    <property type="nucleotide sequence ID" value="NZ_QICB01000007.1"/>
</dbReference>
<evidence type="ECO:0000313" key="2">
    <source>
        <dbReference type="Proteomes" id="UP000267368"/>
    </source>
</evidence>
<keyword evidence="2" id="KW-1185">Reference proteome</keyword>
<comment type="caution">
    <text evidence="1">The sequence shown here is derived from an EMBL/GenBank/DDBJ whole genome shotgun (WGS) entry which is preliminary data.</text>
</comment>